<evidence type="ECO:0000259" key="12">
    <source>
        <dbReference type="Pfam" id="PF00534"/>
    </source>
</evidence>
<dbReference type="FunFam" id="3.40.50.2000:FF:000196">
    <property type="entry name" value="UDP-N-acetylglucosamine--peptide N-acetylglucosaminyltransferase GtfA subunit"/>
    <property type="match status" value="1"/>
</dbReference>
<comment type="catalytic activity">
    <reaction evidence="10 11">
        <text>L-seryl-[protein] + UDP-N-acetyl-alpha-D-glucosamine = 3-O-[N-acetyl-alpha-D-glucosaminyl]-L-seryl-[protein] + UDP + H(+)</text>
        <dbReference type="Rhea" id="RHEA:59872"/>
        <dbReference type="Rhea" id="RHEA-COMP:9863"/>
        <dbReference type="Rhea" id="RHEA-COMP:15471"/>
        <dbReference type="ChEBI" id="CHEBI:15378"/>
        <dbReference type="ChEBI" id="CHEBI:29999"/>
        <dbReference type="ChEBI" id="CHEBI:57705"/>
        <dbReference type="ChEBI" id="CHEBI:58223"/>
        <dbReference type="ChEBI" id="CHEBI:143279"/>
    </reaction>
</comment>
<dbReference type="RefSeq" id="WP_107532592.1">
    <property type="nucleotide sequence ID" value="NZ_PZEV01000022.1"/>
</dbReference>
<dbReference type="HAMAP" id="MF_01472">
    <property type="entry name" value="GtfA"/>
    <property type="match status" value="1"/>
</dbReference>
<dbReference type="SUPFAM" id="SSF53756">
    <property type="entry name" value="UDP-Glycosyltransferase/glycogen phosphorylase"/>
    <property type="match status" value="1"/>
</dbReference>
<dbReference type="GO" id="GO:0016757">
    <property type="term" value="F:glycosyltransferase activity"/>
    <property type="evidence" value="ECO:0007669"/>
    <property type="project" value="UniProtKB-UniRule"/>
</dbReference>
<dbReference type="InterPro" id="IPR054396">
    <property type="entry name" value="GtfA_EBD"/>
</dbReference>
<dbReference type="CDD" id="cd04949">
    <property type="entry name" value="GT4_GtfA-like"/>
    <property type="match status" value="1"/>
</dbReference>
<keyword evidence="4 11" id="KW-1003">Cell membrane</keyword>
<dbReference type="GO" id="GO:0005886">
    <property type="term" value="C:plasma membrane"/>
    <property type="evidence" value="ECO:0007669"/>
    <property type="project" value="UniProtKB-SubCell"/>
</dbReference>
<keyword evidence="7 11" id="KW-0808">Transferase</keyword>
<name>A0A2T4Q044_STAWA</name>
<evidence type="ECO:0000256" key="3">
    <source>
        <dbReference type="ARBA" id="ARBA00009481"/>
    </source>
</evidence>
<dbReference type="GO" id="GO:0000166">
    <property type="term" value="F:nucleotide binding"/>
    <property type="evidence" value="ECO:0007669"/>
    <property type="project" value="UniProtKB-KW"/>
</dbReference>
<evidence type="ECO:0000259" key="13">
    <source>
        <dbReference type="Pfam" id="PF22145"/>
    </source>
</evidence>
<dbReference type="NCBIfam" id="TIGR02918">
    <property type="entry name" value="accessory Sec system glycosyltransferase GtfA"/>
    <property type="match status" value="1"/>
</dbReference>
<dbReference type="Proteomes" id="UP000240717">
    <property type="component" value="Unassembled WGS sequence"/>
</dbReference>
<feature type="domain" description="GtfA extended beta-sheet meander" evidence="13">
    <location>
        <begin position="97"/>
        <end position="193"/>
    </location>
</feature>
<evidence type="ECO:0000256" key="1">
    <source>
        <dbReference type="ARBA" id="ARBA00004236"/>
    </source>
</evidence>
<evidence type="ECO:0000256" key="8">
    <source>
        <dbReference type="ARBA" id="ARBA00022741"/>
    </source>
</evidence>
<evidence type="ECO:0000256" key="6">
    <source>
        <dbReference type="ARBA" id="ARBA00022676"/>
    </source>
</evidence>
<comment type="similarity">
    <text evidence="3 11">Belongs to the glycosyltransferase group 1 family. Glycosyltransferase 4 subfamily.</text>
</comment>
<gene>
    <name evidence="11 14" type="primary">gtfA</name>
    <name evidence="14" type="ORF">BU085_07635</name>
</gene>
<dbReference type="STRING" id="1194526.A284_00670"/>
<dbReference type="PANTHER" id="PTHR12526:SF629">
    <property type="entry name" value="TEICHURONIC ACID BIOSYNTHESIS GLYCOSYLTRANSFERASE TUAH-RELATED"/>
    <property type="match status" value="1"/>
</dbReference>
<evidence type="ECO:0000313" key="14">
    <source>
        <dbReference type="EMBL" id="PTI50798.1"/>
    </source>
</evidence>
<feature type="binding site" evidence="11">
    <location>
        <position position="244"/>
    </location>
    <ligand>
        <name>N-acetyl-D-glucosamine</name>
        <dbReference type="ChEBI" id="CHEBI:506227"/>
    </ligand>
</feature>
<dbReference type="AlphaFoldDB" id="A0A2T4Q044"/>
<evidence type="ECO:0000256" key="4">
    <source>
        <dbReference type="ARBA" id="ARBA00022475"/>
    </source>
</evidence>
<organism evidence="14 15">
    <name type="scientific">Staphylococcus warneri</name>
    <dbReference type="NCBI Taxonomy" id="1292"/>
    <lineage>
        <taxon>Bacteria</taxon>
        <taxon>Bacillati</taxon>
        <taxon>Bacillota</taxon>
        <taxon>Bacilli</taxon>
        <taxon>Bacillales</taxon>
        <taxon>Staphylococcaceae</taxon>
        <taxon>Staphylococcus</taxon>
    </lineage>
</organism>
<dbReference type="GO" id="GO:0005737">
    <property type="term" value="C:cytoplasm"/>
    <property type="evidence" value="ECO:0007669"/>
    <property type="project" value="UniProtKB-SubCell"/>
</dbReference>
<evidence type="ECO:0000256" key="9">
    <source>
        <dbReference type="ARBA" id="ARBA00023136"/>
    </source>
</evidence>
<keyword evidence="8 11" id="KW-0547">Nucleotide-binding</keyword>
<evidence type="ECO:0000313" key="15">
    <source>
        <dbReference type="Proteomes" id="UP000240717"/>
    </source>
</evidence>
<evidence type="ECO:0000256" key="10">
    <source>
        <dbReference type="ARBA" id="ARBA00052053"/>
    </source>
</evidence>
<comment type="caution">
    <text evidence="14">The sequence shown here is derived from an EMBL/GenBank/DDBJ whole genome shotgun (WGS) entry which is preliminary data.</text>
</comment>
<proteinExistence type="inferred from homology"/>
<feature type="domain" description="Glycosyl transferase family 1" evidence="12">
    <location>
        <begin position="322"/>
        <end position="463"/>
    </location>
</feature>
<dbReference type="InterPro" id="IPR014267">
    <property type="entry name" value="GtfA"/>
</dbReference>
<sequence>MTIYNINFGIGWASSGVEYAQSYRAQMLRHLKEDAKFIFLDFIASENIQTLTANLGFQDNEVIWLYQYFTDIPIAPTTYTIDQLKHDVGNTVTRTEVDQQGKVQRLYLDHQPQTFVTCYMKNADQPYVDRAEFVVNGMLIRKDFYSYVRVFSEYYAPYDNYAKLYMRQFYNENGSIAYQEIIDGDAHSYVFNDARFDSKEAFVAYFIQQLHLTHNDIVILDRATDIGQAVLQNKGQSHVGVVVHAEHYSDNITDGTHILWNNYYEYQFNHAPYIDFYIVATDLQNQILSQQFAQYTKFQPRIRTIPVGSLDQLTMPSVERQPYSILTASRLASEKHVDWITLAVIKAKQAVPQLSFDIYGHGPEKDKIQQIISDHHAEDYIHLQGHVNLDEIYTQYELFVSASQSEGFGLTLMEAVGSGLGMIGFNVNYGNPTFISDGQNGYLLDKPTKEESIEEITDRMADKIVRYFNNGPTSPQQVSYDIATPFKTTEMINKWQNLVDEVLYD</sequence>
<comment type="function">
    <text evidence="11">Required for polymorphic O-glycosylation of the serine-rich repeat protein in this bacteria. Catalyzes the first step in glycosylation by transferring N-acetylglucosamine from UDP-GlcNAc to serine residues in the substrate protein. Part of the accessory SecA2/SecY2 system specifically required to export serine-rich repeat cell wall proteins usually encoded upstream in the same operon.</text>
</comment>
<evidence type="ECO:0000256" key="5">
    <source>
        <dbReference type="ARBA" id="ARBA00022490"/>
    </source>
</evidence>
<accession>A0A2T4Q044</accession>
<dbReference type="GO" id="GO:0017122">
    <property type="term" value="C:protein N-acetylglucosaminyltransferase complex"/>
    <property type="evidence" value="ECO:0007669"/>
    <property type="project" value="UniProtKB-UniRule"/>
</dbReference>
<dbReference type="Pfam" id="PF22145">
    <property type="entry name" value="GtfA_EBD"/>
    <property type="match status" value="1"/>
</dbReference>
<dbReference type="Gene3D" id="3.40.50.2000">
    <property type="entry name" value="Glycogen Phosphorylase B"/>
    <property type="match status" value="2"/>
</dbReference>
<dbReference type="UniPathway" id="UPA00378"/>
<dbReference type="InterPro" id="IPR001296">
    <property type="entry name" value="Glyco_trans_1"/>
</dbReference>
<feature type="binding site" evidence="11">
    <location>
        <begin position="16"/>
        <end position="19"/>
    </location>
    <ligand>
        <name>UDP</name>
        <dbReference type="ChEBI" id="CHEBI:58223"/>
    </ligand>
</feature>
<reference evidence="14 15" key="1">
    <citation type="journal article" date="2016" name="Front. Microbiol.">
        <title>Comprehensive Phylogenetic Analysis of Bovine Non-aureus Staphylococci Species Based on Whole-Genome Sequencing.</title>
        <authorList>
            <person name="Naushad S."/>
            <person name="Barkema H.W."/>
            <person name="Luby C."/>
            <person name="Condas L.A."/>
            <person name="Nobrega D.B."/>
            <person name="Carson D.A."/>
            <person name="De Buck J."/>
        </authorList>
    </citation>
    <scope>NUCLEOTIDE SEQUENCE [LARGE SCALE GENOMIC DNA]</scope>
    <source>
        <strain evidence="14 15">SNUC 2993</strain>
    </source>
</reference>
<feature type="binding site" evidence="11">
    <location>
        <begin position="386"/>
        <end position="387"/>
    </location>
    <ligand>
        <name>UDP</name>
        <dbReference type="ChEBI" id="CHEBI:58223"/>
    </ligand>
</feature>
<evidence type="ECO:0000256" key="11">
    <source>
        <dbReference type="HAMAP-Rule" id="MF_01472"/>
    </source>
</evidence>
<keyword evidence="5 11" id="KW-0963">Cytoplasm</keyword>
<dbReference type="EMBL" id="PZEV01000022">
    <property type="protein sequence ID" value="PTI50798.1"/>
    <property type="molecule type" value="Genomic_DNA"/>
</dbReference>
<dbReference type="PANTHER" id="PTHR12526">
    <property type="entry name" value="GLYCOSYLTRANSFERASE"/>
    <property type="match status" value="1"/>
</dbReference>
<dbReference type="EC" id="2.4.1.-" evidence="11"/>
<comment type="subunit">
    <text evidence="11">Forms a heterotetramer with 2 subunits each of GtfA and GtfB. Part of the accessory SecA2/SecY2 protein translocation apparatus.</text>
</comment>
<dbReference type="Pfam" id="PF00534">
    <property type="entry name" value="Glycos_transf_1"/>
    <property type="match status" value="1"/>
</dbReference>
<protein>
    <recommendedName>
        <fullName evidence="11">UDP-N-acetylglucosamine--peptide N-acetylglucosaminyltransferase GtfA subunit</fullName>
        <ecNumber evidence="11">2.4.1.-</ecNumber>
    </recommendedName>
    <alternativeName>
        <fullName evidence="11">Glycosyltransferase GtfA</fullName>
    </alternativeName>
</protein>
<comment type="pathway">
    <text evidence="2 11">Protein modification; protein glycosylation.</text>
</comment>
<feature type="binding site" evidence="11">
    <location>
        <begin position="406"/>
        <end position="409"/>
    </location>
    <ligand>
        <name>N-acetyl-D-glucosamine</name>
        <dbReference type="ChEBI" id="CHEBI:506227"/>
    </ligand>
</feature>
<comment type="subcellular location">
    <subcellularLocation>
        <location evidence="1 11">Cell membrane</location>
        <topology evidence="11">Peripheral membrane protein</topology>
    </subcellularLocation>
    <subcellularLocation>
        <location evidence="11">Cytoplasm</location>
    </subcellularLocation>
    <text evidence="11">Cell membrane association requires GtfB.</text>
</comment>
<evidence type="ECO:0000256" key="2">
    <source>
        <dbReference type="ARBA" id="ARBA00004922"/>
    </source>
</evidence>
<keyword evidence="9 11" id="KW-0472">Membrane</keyword>
<keyword evidence="6 11" id="KW-0328">Glycosyltransferase</keyword>
<evidence type="ECO:0000256" key="7">
    <source>
        <dbReference type="ARBA" id="ARBA00022679"/>
    </source>
</evidence>